<dbReference type="OrthoDB" id="3732426at2"/>
<dbReference type="Proteomes" id="UP000016307">
    <property type="component" value="Unassembled WGS sequence"/>
</dbReference>
<sequence>MSGLDAFGLTHGPHGFQLPTQTVAVHVVDNPNNVTLVIDPSQGEQTYQFLTHRLASMGMTIAANGNNSLVFHGRGWTGAYTASADAAALTLRTGPVG</sequence>
<dbReference type="EMBL" id="AOSS01000262">
    <property type="protein sequence ID" value="ERF56063.1"/>
    <property type="molecule type" value="Genomic_DNA"/>
</dbReference>
<dbReference type="AlphaFoldDB" id="U1F992"/>
<evidence type="ECO:0000313" key="2">
    <source>
        <dbReference type="EMBL" id="OCT41888.1"/>
    </source>
</evidence>
<dbReference type="EMBL" id="JNBU01000074">
    <property type="protein sequence ID" value="OCT41888.1"/>
    <property type="molecule type" value="Genomic_DNA"/>
</dbReference>
<organism evidence="1 3">
    <name type="scientific">Cutibacterium granulosum DSM 20700</name>
    <dbReference type="NCBI Taxonomy" id="1160719"/>
    <lineage>
        <taxon>Bacteria</taxon>
        <taxon>Bacillati</taxon>
        <taxon>Actinomycetota</taxon>
        <taxon>Actinomycetes</taxon>
        <taxon>Propionibacteriales</taxon>
        <taxon>Propionibacteriaceae</taxon>
        <taxon>Cutibacterium</taxon>
    </lineage>
</organism>
<proteinExistence type="predicted"/>
<protein>
    <submittedName>
        <fullName evidence="1">Arginine deiminase</fullName>
    </submittedName>
</protein>
<dbReference type="RefSeq" id="WP_021104381.1">
    <property type="nucleotide sequence ID" value="NZ_AOSS01000262.1"/>
</dbReference>
<accession>U1F992</accession>
<dbReference type="PATRIC" id="fig|1160719.4.peg.1292"/>
<keyword evidence="3" id="KW-1185">Reference proteome</keyword>
<reference evidence="1 3" key="1">
    <citation type="journal article" date="2013" name="BMC Genomics">
        <title>Comparative genomics reveals distinct host-interacting traits of three major human-associated propionibacteria.</title>
        <authorList>
            <person name="Mak T.N."/>
            <person name="Schmid M."/>
            <person name="Brzuszkiewicz E."/>
            <person name="Zeng G."/>
            <person name="Meyer R."/>
            <person name="Sfanos K.S."/>
            <person name="Brinkmann V."/>
            <person name="Meyer T.F."/>
            <person name="Bruggemann H."/>
        </authorList>
    </citation>
    <scope>NUCLEOTIDE SEQUENCE [LARGE SCALE GENOMIC DNA]</scope>
    <source>
        <strain evidence="1 3">DSM 20700</strain>
    </source>
</reference>
<gene>
    <name evidence="1" type="ORF">H641_06880</name>
    <name evidence="2" type="ORF">L860_13940</name>
</gene>
<name>U1F992_9ACTN</name>
<comment type="caution">
    <text evidence="1">The sequence shown here is derived from an EMBL/GenBank/DDBJ whole genome shotgun (WGS) entry which is preliminary data.</text>
</comment>
<reference evidence="2 4" key="2">
    <citation type="submission" date="2014-05" db="EMBL/GenBank/DDBJ databases">
        <authorList>
            <person name="Jahns A.C."/>
            <person name="Eilers H."/>
            <person name="Alexeyev O.A."/>
        </authorList>
    </citation>
    <scope>NUCLEOTIDE SEQUENCE [LARGE SCALE GENOMIC DNA]</scope>
    <source>
        <strain evidence="2 4">DSM 20700</strain>
    </source>
</reference>
<evidence type="ECO:0000313" key="1">
    <source>
        <dbReference type="EMBL" id="ERF56063.1"/>
    </source>
</evidence>
<evidence type="ECO:0000313" key="3">
    <source>
        <dbReference type="Proteomes" id="UP000016307"/>
    </source>
</evidence>
<evidence type="ECO:0000313" key="4">
    <source>
        <dbReference type="Proteomes" id="UP000094467"/>
    </source>
</evidence>